<protein>
    <submittedName>
        <fullName evidence="2">DUF3105 domain-containing protein</fullName>
    </submittedName>
</protein>
<keyword evidence="1" id="KW-0472">Membrane</keyword>
<evidence type="ECO:0000256" key="1">
    <source>
        <dbReference type="SAM" id="Phobius"/>
    </source>
</evidence>
<evidence type="ECO:0000313" key="2">
    <source>
        <dbReference type="EMBL" id="RWZ78741.1"/>
    </source>
</evidence>
<keyword evidence="1" id="KW-0812">Transmembrane</keyword>
<feature type="transmembrane region" description="Helical" evidence="1">
    <location>
        <begin position="6"/>
        <end position="25"/>
    </location>
</feature>
<reference evidence="2" key="1">
    <citation type="submission" date="2019-01" db="EMBL/GenBank/DDBJ databases">
        <title>Genomic signatures and co-occurrence patterns of the ultra-small Saccharimodia (Patescibacteria phylum) suggest a symbiotic lifestyle.</title>
        <authorList>
            <person name="Lemos L."/>
            <person name="Medeiros J."/>
            <person name="Andreote F."/>
            <person name="Fernandes G."/>
            <person name="Varani A."/>
            <person name="Oliveira G."/>
            <person name="Pylro V."/>
        </authorList>
    </citation>
    <scope>NUCLEOTIDE SEQUENCE [LARGE SCALE GENOMIC DNA]</scope>
    <source>
        <strain evidence="2">AMD02</strain>
    </source>
</reference>
<dbReference type="Proteomes" id="UP000289257">
    <property type="component" value="Unassembled WGS sequence"/>
</dbReference>
<dbReference type="Pfam" id="PF11303">
    <property type="entry name" value="DUF3105"/>
    <property type="match status" value="1"/>
</dbReference>
<dbReference type="InterPro" id="IPR021454">
    <property type="entry name" value="DUF3105"/>
</dbReference>
<sequence length="191" mass="20403">MSKIFGITIGAMIVGFGAIIVISQVTKPKDSTLIGTLYPDQGGSHISQGQARVTYNSDLASSGPHFSSSVAPTGWGVYSVELSPEIYLHNEEHGGVIIAYSPKLLSSDNIAKLKALVLAPNSNPNFTPRKVIVMPKASTTYAVQLASWRYTLNLDSYNEATIIKFFNDHAGKSPEPLGAPVDPPIDRSSNA</sequence>
<accession>A0A4Q0AHT3</accession>
<organism evidence="2 3">
    <name type="scientific">Candidatus Microsaccharimonas sossegonensis</name>
    <dbReference type="NCBI Taxonomy" id="2506948"/>
    <lineage>
        <taxon>Bacteria</taxon>
        <taxon>Candidatus Saccharimonadota</taxon>
        <taxon>Candidatus Saccharimonadia</taxon>
        <taxon>Candidatus Saccharimonadales</taxon>
        <taxon>Candidatus Saccharimonadaceae</taxon>
        <taxon>Candidatus Microsaccharimonas</taxon>
    </lineage>
</organism>
<gene>
    <name evidence="2" type="ORF">EOT05_03260</name>
</gene>
<evidence type="ECO:0000313" key="3">
    <source>
        <dbReference type="Proteomes" id="UP000289257"/>
    </source>
</evidence>
<dbReference type="EMBL" id="SCKX01000001">
    <property type="protein sequence ID" value="RWZ78741.1"/>
    <property type="molecule type" value="Genomic_DNA"/>
</dbReference>
<name>A0A4Q0AHT3_9BACT</name>
<dbReference type="AlphaFoldDB" id="A0A4Q0AHT3"/>
<comment type="caution">
    <text evidence="2">The sequence shown here is derived from an EMBL/GenBank/DDBJ whole genome shotgun (WGS) entry which is preliminary data.</text>
</comment>
<keyword evidence="3" id="KW-1185">Reference proteome</keyword>
<proteinExistence type="predicted"/>
<keyword evidence="1" id="KW-1133">Transmembrane helix</keyword>